<evidence type="ECO:0000313" key="2">
    <source>
        <dbReference type="EMBL" id="KAG1895374.1"/>
    </source>
</evidence>
<reference evidence="2" key="1">
    <citation type="journal article" date="2020" name="New Phytol.">
        <title>Comparative genomics reveals dynamic genome evolution in host specialist ectomycorrhizal fungi.</title>
        <authorList>
            <person name="Lofgren L.A."/>
            <person name="Nguyen N.H."/>
            <person name="Vilgalys R."/>
            <person name="Ruytinx J."/>
            <person name="Liao H.L."/>
            <person name="Branco S."/>
            <person name="Kuo A."/>
            <person name="LaButti K."/>
            <person name="Lipzen A."/>
            <person name="Andreopoulos W."/>
            <person name="Pangilinan J."/>
            <person name="Riley R."/>
            <person name="Hundley H."/>
            <person name="Na H."/>
            <person name="Barry K."/>
            <person name="Grigoriev I.V."/>
            <person name="Stajich J.E."/>
            <person name="Kennedy P.G."/>
        </authorList>
    </citation>
    <scope>NUCLEOTIDE SEQUENCE</scope>
    <source>
        <strain evidence="2">FC203</strain>
    </source>
</reference>
<dbReference type="AlphaFoldDB" id="A0AAD4DWF6"/>
<organism evidence="2 3">
    <name type="scientific">Suillus fuscotomentosus</name>
    <dbReference type="NCBI Taxonomy" id="1912939"/>
    <lineage>
        <taxon>Eukaryota</taxon>
        <taxon>Fungi</taxon>
        <taxon>Dikarya</taxon>
        <taxon>Basidiomycota</taxon>
        <taxon>Agaricomycotina</taxon>
        <taxon>Agaricomycetes</taxon>
        <taxon>Agaricomycetidae</taxon>
        <taxon>Boletales</taxon>
        <taxon>Suillineae</taxon>
        <taxon>Suillaceae</taxon>
        <taxon>Suillus</taxon>
    </lineage>
</organism>
<feature type="region of interest" description="Disordered" evidence="1">
    <location>
        <begin position="169"/>
        <end position="204"/>
    </location>
</feature>
<dbReference type="Proteomes" id="UP001195769">
    <property type="component" value="Unassembled WGS sequence"/>
</dbReference>
<sequence length="259" mass="29042">MDPQQEWAIFNFPSWFDQLENHHAVEIQSRLLSVISSSSPLENIVQLGSAAVIIFENSFYVFDKRHHLQGEEESVPSFYVALEQYMASPHAAAVREGVSAAVQAYEEAMTTAAHAYEEAVKTFVYPYQGNLPAGQASAALPTPAKVSHYTAWMAKLPFKPFKRKAKEAIEHSQQSIEHSRQSFERSQQSFARSKEEEKESSCSQAKAELMKAVLEITLNHRLRMSHRPSCCGSHPADLLVFSETLMSGDATQRSSSEWS</sequence>
<accession>A0AAD4DWF6</accession>
<gene>
    <name evidence="2" type="ORF">F5891DRAFT_671461</name>
</gene>
<name>A0AAD4DWF6_9AGAM</name>
<keyword evidence="3" id="KW-1185">Reference proteome</keyword>
<dbReference type="RefSeq" id="XP_041220950.1">
    <property type="nucleotide sequence ID" value="XM_041372729.1"/>
</dbReference>
<evidence type="ECO:0000313" key="3">
    <source>
        <dbReference type="Proteomes" id="UP001195769"/>
    </source>
</evidence>
<comment type="caution">
    <text evidence="2">The sequence shown here is derived from an EMBL/GenBank/DDBJ whole genome shotgun (WGS) entry which is preliminary data.</text>
</comment>
<protein>
    <submittedName>
        <fullName evidence="2">Uncharacterized protein</fullName>
    </submittedName>
</protein>
<dbReference type="GeneID" id="64667027"/>
<dbReference type="EMBL" id="JABBWK010000067">
    <property type="protein sequence ID" value="KAG1895374.1"/>
    <property type="molecule type" value="Genomic_DNA"/>
</dbReference>
<evidence type="ECO:0000256" key="1">
    <source>
        <dbReference type="SAM" id="MobiDB-lite"/>
    </source>
</evidence>
<proteinExistence type="predicted"/>